<keyword evidence="2" id="KW-1185">Reference proteome</keyword>
<dbReference type="EMBL" id="AEAI01003982">
    <property type="protein sequence ID" value="EGH49217.1"/>
    <property type="molecule type" value="Genomic_DNA"/>
</dbReference>
<feature type="non-terminal residue" evidence="1">
    <location>
        <position position="55"/>
    </location>
</feature>
<dbReference type="AntiFam" id="ANF00261">
    <property type="entry name" value="Protein of unknown function (DUF1534)"/>
</dbReference>
<proteinExistence type="predicted"/>
<gene>
    <name evidence="1" type="ORF">PSYPI_45411</name>
</gene>
<organism evidence="1 2">
    <name type="scientific">Pseudomonas syringae pv. pisi str. 1704B</name>
    <dbReference type="NCBI Taxonomy" id="629263"/>
    <lineage>
        <taxon>Bacteria</taxon>
        <taxon>Pseudomonadati</taxon>
        <taxon>Pseudomonadota</taxon>
        <taxon>Gammaproteobacteria</taxon>
        <taxon>Pseudomonadales</taxon>
        <taxon>Pseudomonadaceae</taxon>
        <taxon>Pseudomonas</taxon>
        <taxon>Pseudomonas syringae</taxon>
    </lineage>
</organism>
<evidence type="ECO:0000313" key="1">
    <source>
        <dbReference type="EMBL" id="EGH49217.1"/>
    </source>
</evidence>
<reference evidence="1 2" key="1">
    <citation type="journal article" date="2011" name="PLoS Pathog.">
        <title>Dynamic evolution of pathogenicity revealed by sequencing and comparative genomics of 19 Pseudomonas syringae isolates.</title>
        <authorList>
            <person name="Baltrus D.A."/>
            <person name="Nishimura M.T."/>
            <person name="Romanchuk A."/>
            <person name="Chang J.H."/>
            <person name="Mukhtar M.S."/>
            <person name="Cherkis K."/>
            <person name="Roach J."/>
            <person name="Grant S.R."/>
            <person name="Jones C.D."/>
            <person name="Dangl J.L."/>
        </authorList>
    </citation>
    <scope>NUCLEOTIDE SEQUENCE [LARGE SCALE GENOMIC DNA]</scope>
    <source>
        <strain evidence="1 2">1704B</strain>
    </source>
</reference>
<dbReference type="Proteomes" id="UP000004986">
    <property type="component" value="Unassembled WGS sequence"/>
</dbReference>
<name>F3GQ64_PSESJ</name>
<dbReference type="AlphaFoldDB" id="F3GQ64"/>
<evidence type="ECO:0000313" key="2">
    <source>
        <dbReference type="Proteomes" id="UP000004986"/>
    </source>
</evidence>
<sequence>TLQRGNALGDAQRHKSAARRIFLIGLGPSISPDEKKPRNDQVVRGFFLGFYRPAA</sequence>
<comment type="caution">
    <text evidence="1">The sequence shown here is derived from an EMBL/GenBank/DDBJ whole genome shotgun (WGS) entry which is preliminary data.</text>
</comment>
<protein>
    <submittedName>
        <fullName evidence="1">Uncharacterized protein</fullName>
    </submittedName>
</protein>
<accession>F3GQ64</accession>
<feature type="non-terminal residue" evidence="1">
    <location>
        <position position="1"/>
    </location>
</feature>